<dbReference type="EMBL" id="DS999644">
    <property type="protein sequence ID" value="EFE74313.2"/>
    <property type="molecule type" value="Genomic_DNA"/>
</dbReference>
<evidence type="ECO:0000313" key="2">
    <source>
        <dbReference type="EMBL" id="EFE74313.2"/>
    </source>
</evidence>
<protein>
    <submittedName>
        <fullName evidence="2">Predicted protein</fullName>
    </submittedName>
</protein>
<reference evidence="3" key="2">
    <citation type="submission" date="2008-12" db="EMBL/GenBank/DDBJ databases">
        <title>Annotation of Streptomyces roseosporus strain NRRL 15998.</title>
        <authorList>
            <consortium name="The Broad Institute Genome Sequencing Platform"/>
            <consortium name="Broad Institute Microbial Sequencing Center"/>
            <person name="Fischbach M."/>
            <person name="Ward D."/>
            <person name="Young S."/>
            <person name="Kodira C.D."/>
            <person name="Zeng Q."/>
            <person name="Koehrsen M."/>
            <person name="Godfrey P."/>
            <person name="Alvarado L."/>
            <person name="Berlin A.M."/>
            <person name="Borenstein D."/>
            <person name="Chen Z."/>
            <person name="Engels R."/>
            <person name="Freedman E."/>
            <person name="Gellesch M."/>
            <person name="Goldberg J."/>
            <person name="Griggs A."/>
            <person name="Gujja S."/>
            <person name="Heiman D.I."/>
            <person name="Hepburn T.A."/>
            <person name="Howarth C."/>
            <person name="Jen D."/>
            <person name="Larson L."/>
            <person name="Lewis B."/>
            <person name="Mehta T."/>
            <person name="Park D."/>
            <person name="Pearson M."/>
            <person name="Roberts A."/>
            <person name="Saif S."/>
            <person name="Shea T.D."/>
            <person name="Shenoy N."/>
            <person name="Sisk P."/>
            <person name="Stolte C."/>
            <person name="Sykes S.N."/>
            <person name="Walk T."/>
            <person name="White J."/>
            <person name="Yandava C."/>
            <person name="Straight P."/>
            <person name="Clardy J."/>
            <person name="Hung D."/>
            <person name="Kolter R."/>
            <person name="Mekalanos J."/>
            <person name="Walker S."/>
            <person name="Walsh C.T."/>
            <person name="Wieland B.L.C."/>
            <person name="Ilzarbe M."/>
            <person name="Galagan J."/>
            <person name="Nusbaum C."/>
            <person name="Birren B."/>
        </authorList>
    </citation>
    <scope>NUCLEOTIDE SEQUENCE [LARGE SCALE GENOMIC DNA]</scope>
    <source>
        <strain evidence="3">NRRL 15998</strain>
    </source>
</reference>
<reference evidence="3" key="1">
    <citation type="submission" date="2008-10" db="EMBL/GenBank/DDBJ databases">
        <authorList>
            <person name="Molnar K."/>
        </authorList>
    </citation>
    <scope>NUCLEOTIDE SEQUENCE [LARGE SCALE GENOMIC DNA]</scope>
    <source>
        <strain evidence="3">NRRL 15998</strain>
    </source>
</reference>
<dbReference type="AlphaFoldDB" id="D6AAX8"/>
<accession>D6AAX8</accession>
<dbReference type="Proteomes" id="UP000003986">
    <property type="component" value="Unassembled WGS sequence"/>
</dbReference>
<organism evidence="2 3">
    <name type="scientific">Streptomyces filamentosus NRRL 15998</name>
    <dbReference type="NCBI Taxonomy" id="457431"/>
    <lineage>
        <taxon>Bacteria</taxon>
        <taxon>Bacillati</taxon>
        <taxon>Actinomycetota</taxon>
        <taxon>Actinomycetes</taxon>
        <taxon>Kitasatosporales</taxon>
        <taxon>Streptomycetaceae</taxon>
        <taxon>Streptomyces</taxon>
    </lineage>
</organism>
<sequence length="230" mass="24182">MGPDHPIDPGPHRVVGGSGRVGRLAAMRAKIITAVVGAVCLLATGCGSETGTDDAKPKLAGPLLPQKVTEPADSPDLEPSASPAADATFAENVAYELEDKTLTMAGFAGETTGRCPKDLGSTPGSTATCTVTYEGLEVEWNVTIGEKGWSDNVVEYEAFPRQGILTRDGLARLLFGNNSGLDYALCNDIPKAVLVPLGETTYKCEEVLKGKEPFGFNQPVRVTDSGPRIY</sequence>
<proteinExistence type="predicted"/>
<evidence type="ECO:0000313" key="3">
    <source>
        <dbReference type="Proteomes" id="UP000003986"/>
    </source>
</evidence>
<name>D6AAX8_STRFL</name>
<feature type="region of interest" description="Disordered" evidence="1">
    <location>
        <begin position="49"/>
        <end position="83"/>
    </location>
</feature>
<evidence type="ECO:0000256" key="1">
    <source>
        <dbReference type="SAM" id="MobiDB-lite"/>
    </source>
</evidence>
<gene>
    <name evidence="2" type="ORF">SSGG_01679</name>
</gene>